<feature type="compositionally biased region" description="Basic residues" evidence="11">
    <location>
        <begin position="826"/>
        <end position="845"/>
    </location>
</feature>
<evidence type="ECO:0000256" key="8">
    <source>
        <dbReference type="ARBA" id="ARBA00023170"/>
    </source>
</evidence>
<keyword evidence="4 12" id="KW-0812">Transmembrane</keyword>
<feature type="domain" description="G-protein coupled receptors family 3 profile" evidence="13">
    <location>
        <begin position="507"/>
        <end position="741"/>
    </location>
</feature>
<feature type="transmembrane region" description="Helical" evidence="12">
    <location>
        <begin position="530"/>
        <end position="553"/>
    </location>
</feature>
<feature type="transmembrane region" description="Helical" evidence="12">
    <location>
        <begin position="685"/>
        <end position="703"/>
    </location>
</feature>
<dbReference type="GO" id="GO:0004930">
    <property type="term" value="F:G protein-coupled receptor activity"/>
    <property type="evidence" value="ECO:0007669"/>
    <property type="project" value="UniProtKB-KW"/>
</dbReference>
<evidence type="ECO:0000313" key="14">
    <source>
        <dbReference type="EnsemblMetazoa" id="GMOY007368-PA"/>
    </source>
</evidence>
<dbReference type="PANTHER" id="PTHR32546:SF26">
    <property type="entry name" value="SMOG, ISOFORM D"/>
    <property type="match status" value="1"/>
</dbReference>
<dbReference type="VEuPathDB" id="VectorBase:GMOY007368"/>
<keyword evidence="5 12" id="KW-1133">Transmembrane helix</keyword>
<name>A0A1B0G243_GLOMM</name>
<evidence type="ECO:0000256" key="2">
    <source>
        <dbReference type="ARBA" id="ARBA00007242"/>
    </source>
</evidence>
<evidence type="ECO:0000256" key="7">
    <source>
        <dbReference type="ARBA" id="ARBA00023136"/>
    </source>
</evidence>
<proteinExistence type="inferred from homology"/>
<evidence type="ECO:0000256" key="3">
    <source>
        <dbReference type="ARBA" id="ARBA00022475"/>
    </source>
</evidence>
<dbReference type="InterPro" id="IPR017978">
    <property type="entry name" value="GPCR_3_C"/>
</dbReference>
<dbReference type="EMBL" id="CCAG010000325">
    <property type="status" value="NOT_ANNOTATED_CDS"/>
    <property type="molecule type" value="Genomic_DNA"/>
</dbReference>
<keyword evidence="15" id="KW-1185">Reference proteome</keyword>
<keyword evidence="8" id="KW-0675">Receptor</keyword>
<dbReference type="InterPro" id="IPR043458">
    <property type="entry name" value="GPR158/179"/>
</dbReference>
<reference evidence="14" key="1">
    <citation type="submission" date="2020-05" db="UniProtKB">
        <authorList>
            <consortium name="EnsemblMetazoa"/>
        </authorList>
    </citation>
    <scope>IDENTIFICATION</scope>
    <source>
        <strain evidence="14">Yale</strain>
    </source>
</reference>
<feature type="transmembrane region" description="Helical" evidence="12">
    <location>
        <begin position="604"/>
        <end position="621"/>
    </location>
</feature>
<sequence length="911" mass="102918">MEESEKTKSIELMLLRERRFTVKKEEKQLCAKHRIKKTRKIQSYKNLQQGSLESKHQLQPPDDPSKLVNIRSYCNNITEHKHFSTQRCREPQPLEFLSAFKSNLASLKPYNDFSETEFLRCYTIVTPRRMISARGYSMQMTRDRSITTVTLTMLAILATASTHVLPASTYEPVLSYSQRRFYNQFSNTEAMVIDDIDVHSNEQQLLAYYKQARQEQLVKKQENFRYRPRDQGNSLFSDHIEVKGNRTIKINATKRSAAAKPANPYVAATNFTSTTSTNTTTGISTTPPIIAEEKCEAKTLDEIPAEPYYDFRDIAEDAARQFTEFLANKFPSVPPAIVTDQIRDEVRRRANGIASYALSEDDNLLAFALAAPSIHTVVVKFRDNVTIPPEQIHNRGFLGSYWRELGHAWNSTDDTQEWGAPFRDCNLLVGRWLWPFRLSFSESKIKIVAAAFIAADEDVCNDGLELIFGGCTTCDSNGVCLFGGPQEAVSLESLLKVSVGSFLGACILCCVVFSVIVFRQRKSKAIASGMWTVLETILTGIVLLYASVAVHFFPASTERCLIEPWLRELGFITCYGAVILKLYRHLVDFRTRKAHRWVLRDVDLLKYLGTMVFAVVCYMSAFTASSLDLIEAAQLESLREVRTNTCQPLKWEVVTQVSEMLILCFGLHLAFSSRNANTHFKERQFLVATLVIEFLVSSTFYLLRFFYLPVMSPSAIFLALFLRSQLTNTVALALIFVPKLWYQHKQVRSLAHDLSIRLPVDAFKGSHETGQRLGAGYAGLCVGDPDIGELTISEMSPEDIRAELKRLYTQLEILKNKTLRQDNPHISKRRGGRKAGHRRFSLQKKGSKDKALSAKHRSNKHHQDIEITEAEPSRTPEDSVCSNEGPTEAYADLSGVSQTAASQAVAVAQSK</sequence>
<evidence type="ECO:0000256" key="1">
    <source>
        <dbReference type="ARBA" id="ARBA00004651"/>
    </source>
</evidence>
<dbReference type="AlphaFoldDB" id="A0A1B0G243"/>
<keyword evidence="10" id="KW-0807">Transducer</keyword>
<dbReference type="STRING" id="37546.A0A1B0G243"/>
<dbReference type="Proteomes" id="UP000092444">
    <property type="component" value="Unassembled WGS sequence"/>
</dbReference>
<dbReference type="EnsemblMetazoa" id="GMOY007368-RA">
    <property type="protein sequence ID" value="GMOY007368-PA"/>
    <property type="gene ID" value="GMOY007368"/>
</dbReference>
<dbReference type="GO" id="GO:0005886">
    <property type="term" value="C:plasma membrane"/>
    <property type="evidence" value="ECO:0007669"/>
    <property type="project" value="UniProtKB-SubCell"/>
</dbReference>
<feature type="region of interest" description="Disordered" evidence="11">
    <location>
        <begin position="819"/>
        <end position="889"/>
    </location>
</feature>
<evidence type="ECO:0000256" key="6">
    <source>
        <dbReference type="ARBA" id="ARBA00023040"/>
    </source>
</evidence>
<dbReference type="PANTHER" id="PTHR32546">
    <property type="entry name" value="G-PROTEIN COUPLED RECEPTOR 158-RELATED"/>
    <property type="match status" value="1"/>
</dbReference>
<organism evidence="14 15">
    <name type="scientific">Glossina morsitans morsitans</name>
    <name type="common">Savannah tsetse fly</name>
    <dbReference type="NCBI Taxonomy" id="37546"/>
    <lineage>
        <taxon>Eukaryota</taxon>
        <taxon>Metazoa</taxon>
        <taxon>Ecdysozoa</taxon>
        <taxon>Arthropoda</taxon>
        <taxon>Hexapoda</taxon>
        <taxon>Insecta</taxon>
        <taxon>Pterygota</taxon>
        <taxon>Neoptera</taxon>
        <taxon>Endopterygota</taxon>
        <taxon>Diptera</taxon>
        <taxon>Brachycera</taxon>
        <taxon>Muscomorpha</taxon>
        <taxon>Hippoboscoidea</taxon>
        <taxon>Glossinidae</taxon>
        <taxon>Glossina</taxon>
    </lineage>
</organism>
<dbReference type="Pfam" id="PF00003">
    <property type="entry name" value="7tm_3"/>
    <property type="match status" value="1"/>
</dbReference>
<keyword evidence="9" id="KW-0325">Glycoprotein</keyword>
<evidence type="ECO:0000256" key="4">
    <source>
        <dbReference type="ARBA" id="ARBA00022692"/>
    </source>
</evidence>
<evidence type="ECO:0000256" key="11">
    <source>
        <dbReference type="SAM" id="MobiDB-lite"/>
    </source>
</evidence>
<keyword evidence="6" id="KW-0297">G-protein coupled receptor</keyword>
<evidence type="ECO:0000313" key="15">
    <source>
        <dbReference type="Proteomes" id="UP000092444"/>
    </source>
</evidence>
<dbReference type="CDD" id="cd15293">
    <property type="entry name" value="7tmC_GPR158-like"/>
    <property type="match status" value="1"/>
</dbReference>
<comment type="subcellular location">
    <subcellularLocation>
        <location evidence="1">Cell membrane</location>
        <topology evidence="1">Multi-pass membrane protein</topology>
    </subcellularLocation>
</comment>
<evidence type="ECO:0000256" key="9">
    <source>
        <dbReference type="ARBA" id="ARBA00023180"/>
    </source>
</evidence>
<feature type="compositionally biased region" description="Basic and acidic residues" evidence="11">
    <location>
        <begin position="861"/>
        <end position="877"/>
    </location>
</feature>
<evidence type="ECO:0000256" key="5">
    <source>
        <dbReference type="ARBA" id="ARBA00022989"/>
    </source>
</evidence>
<keyword evidence="7 12" id="KW-0472">Membrane</keyword>
<evidence type="ECO:0000256" key="12">
    <source>
        <dbReference type="SAM" id="Phobius"/>
    </source>
</evidence>
<evidence type="ECO:0000259" key="13">
    <source>
        <dbReference type="PROSITE" id="PS50259"/>
    </source>
</evidence>
<feature type="transmembrane region" description="Helical" evidence="12">
    <location>
        <begin position="565"/>
        <end position="583"/>
    </location>
</feature>
<feature type="transmembrane region" description="Helical" evidence="12">
    <location>
        <begin position="653"/>
        <end position="673"/>
    </location>
</feature>
<keyword evidence="3" id="KW-1003">Cell membrane</keyword>
<protein>
    <recommendedName>
        <fullName evidence="13">G-protein coupled receptors family 3 profile domain-containing protein</fullName>
    </recommendedName>
</protein>
<dbReference type="PROSITE" id="PS50259">
    <property type="entry name" value="G_PROTEIN_RECEP_F3_4"/>
    <property type="match status" value="1"/>
</dbReference>
<feature type="transmembrane region" description="Helical" evidence="12">
    <location>
        <begin position="499"/>
        <end position="518"/>
    </location>
</feature>
<evidence type="ECO:0000256" key="10">
    <source>
        <dbReference type="ARBA" id="ARBA00023224"/>
    </source>
</evidence>
<dbReference type="PhylomeDB" id="A0A1B0G243"/>
<comment type="similarity">
    <text evidence="2">Belongs to the G-protein coupled receptor 3 family.</text>
</comment>
<accession>A0A1B0G243</accession>